<dbReference type="Proteomes" id="UP001165960">
    <property type="component" value="Unassembled WGS sequence"/>
</dbReference>
<accession>A0ACC2UT30</accession>
<evidence type="ECO:0000313" key="2">
    <source>
        <dbReference type="Proteomes" id="UP001165960"/>
    </source>
</evidence>
<sequence length="3302" mass="369245">MLIKKLPARKISPLPPFLRRLVVKIFEAKEKELPEILRKFVDVSLPKSDLNNWIGILNKFDRLLEDLILKYELTSIQKTDFSLQDKELILAILALTKSLFDKCTNRNLYCSYERLNDLLNTNDLDVLEMVLSVIMRPAQRVNAQRSVRVNFLISQDRISTLASNWGLADPNITLKELASPAKAILQESFPINFQFYGKAEAKASSKDKGSSKLSSSSKKEKPSEGATTDSPQVSILVTDPFSKGATSSEIFYKLVEEFNVPEDQWYPLFQKIRISTAVSNPLQRIKLLSVRLLALSVFCYVASETVVTRSVFVYEPNLILTLAGLLHPECDAPISIQTATLHSLDSISHFSTKLSEVLAAVGASTNHGVLLCMLKKVIASETADDSGFLLLVDALFSLLSYIFTSQSGGNMLVTAGIVSLLVQFIGGEMVQAPVRLRYKGIQLMDNAIYGFPTAFSSFQASNGLTTLVQRIDEQVDLCMRLEAEANAGEMEGILLIENLILLKGLVKFVLHMMQTSSTGVGLRNLIDSRLPASLKKIFEQPGLFSPMVYGQAVNVMSTIIHNEPTSLSILQEQELPQAFLKTAVAGFPAAAESLYPISNAFGAICLNTPGLELFTELGTLDKFFDIFISPEHVYVLEEPEVLTLLGGSFDELTRHHPALKAPVIQNIVRVIRELINLGGDGFSAWAAEMAPYMERNNEESLAKHLRSAIDDATDKPEYGSVQLDEQPDQFLIRFIDAICKFLDGFFQSSSHFDTFQAQGGYEALLEIYSLPALPVDFPSLPAAANLVQVFRSANEGSVGPIITAVMNRLCATLDQCKPWLEHVGHGSTIVQWLRAETPDHTERISEFHHHGRALHGLTDLLSDFSDPSLFTQGNVGAALLQAVLSAGFGRILPRLGHVLRTTQWECILMQSEQLVTELDGGSLSYVDSTVKSVYNVLAQANSHLTSFFQGLVKVSMTRRIMARPLKQDARAVLLEVATELRDYFGFDRVTTEPTVASLKYHATGLAFLTLQLLDRRHQMFIHLLMLMAFEKVGGFETFFACMDNSWKMFESKRCSDPQLERSLKKNIEIGLVLMEHLSSHRYYADCPYLPNILPGSTPEETVDPAYPSDYLSKYRHRTARFLASLWTSPAVGRLQKSHVRSMAIATGYIVKSQALRHDTTHRPRAAGAHGGALSGLFSLRRPGPDQEQIQQLVDMGFPRDASESALTRFGNNMSRAAEYLLTHPEVVAAASFHSPQPPAEENSTQEDTNEEPPSDMGASEEDDSDVLFFKADIHEIPSSEESEAMRAHLRSNLLLPVFQVLDNVEETVHFLRDLIVMLVKTGEDSTQVSDQFRSEIKTCLDDPNAHGIPLARRLRLLGFLLIDEVVVRSVLGLATELFDPLVRLVSKSFVFPPAYLSTALVVIEVVLMYSDEPNLDDLQPGVALAPNLVTVDTPLLESKVVLTSHRDILTQNCMGLLGHVAARDSDVLIALVRLLMRLTREPDHARFFVKGGGVEALLTPMRSDLNRYMGQHVHVVIILRHLIETRAVLLEGFEAHIHRWLSTNKSRNVEIFSFLKQNSNLVLRDPLLFVEATVRKCKLTRYEPEGRMPQISLVDPEPPKPDGVSNTQLALLEPPSTQVMFYLIGEILSFKDQPEAPSSDESNDAGSLYQCLLLQCLAELFYCFPGCRLEFLSSNRNKASGVALPIRSRSLFINYLLNDILPYEAGDPRADPKADAKLITQSPDNKSARASNVIASLLIGSNNVFLEANYRELASMRLFVLDLIYRAFQEAMSLPSLTQRHSKVMSLCDLCFKVLTSKRPPGETAMRGEEDLTLTVAKGMLDKQFVPLFIGAINDLDMVYPTMKALINAIMRPLEVLSKLAIKLGHKPTEPTDRMDSDPDLDELSESPSEDEAAEDFLRSSALGVIDGTNAMLDEEDDEMDQGSEDLQDELGYSSEGSEDISENESEEMEVQGSEYGSESDSSEPESEEDAQNEEQGSDWHSSEYEETQSIGLSPGEVDENMLVEEVPMLSEEEEAGLDEDDRDVDRELESVFENIYQDTLDMNSASLPWIQGDEDNPLAATRHILSGRTFHYGGSNSLLLPFSTSNDPLALFDTGFADIPGRRIAGLQDTATHPLLSNDRSAASQPPIFRAFGDGHNHNALENVLGASASRPLSRLLSQFFRRLSPSGAHGNLFPTIIAEQSQGGAPIDITAMVNSANESYRPSLGDLSLLSSNERWYQEAHMMFGVSFPAKAIRVLHAILNRLVPIAVEQQAATSVDVSVDMEVEETPEENQESEDSPEPEPQPEEMQETQIPVAEPQENTAAEEPPEAVPEQPRVTITIHGQEVDITNTGIDPTFLEALPDDLRQEVLNQHFQDNPPPTELPPDTAISMEFLNAIPAELRQEILINERRLQEAQATNDHDEEQEQEPEQEAEQGGGLSALGIFSGDLDDLDPHDHAARSLSSHRRVALQLRLASSQRLLNPYQNGPRNQSTNPEPSVKTQALQLVDRSELATLLRLIFVPQATGKHLIHRILLNLCENYRTCSDLIALLLSIIQDGADDLASVDRSFANMSLRPKHKHQAKVFDQKVPNLITQRCLEALSFLLGANDHAIRFCLRELEGFSSRRFSKKSKKPASKYPLVVLLSMLDRPNFLQNPQLMDQAMQLLSAITKVLSSLVRHRSRPSEEMEESKPKTVAFKPPPIPDSCLDSIVNILASGECSNKTFQYTLSTIQHLLVLEGTESTFTTEMIKRARSLGQDILESLTHIQQQLALDTNAEGVQSLILTAFSPSSSLQARLLRLLKTLDYMHTRKVAASTRDQEANPSPSPPRMYEELHDLELWNCLSNTLTLIQEHSSLIHVATVLLPLIEAFMVICKHSGFAAHQPIARVGSAPEPPEAETSLFYQFTEGHRKLLNIIIRNNPSLMSGTFELLIKNHKVLDFDNKRNYFNQQLHKRNTSRDYHTTLQLNVRRQYVFEDSFRQFQGRSGQDIKYGKLNVKFHDEEGVDAGGVTREWFSVLSRQMFNPNYALFKSSANDKVTYQPNRTSWVNSDHLLYFKFVGRIIGKAIYDDHLFDAYFTRSFYKHILGKPVEIRDLEAIDPEFYKSMVWMLENDITDVVYANFCVETDDFGRKLVIELKPGGQDITVTQENKFEYVQLVTEQKLYGAIKDQIEHFLRGFHEVIPKELISIFNEQELELLISGLPDIDIDDWKNNTDYEGYTTSSPQIQWFWRAVRSFDQSERAKLLQFVTGTSKVPLEGFAHLQGSTGVQKFQIHRDFASVKRLPSAHTCFNQLDIPMYESYDDLRRQLLLAIEECNTGFGFG</sequence>
<comment type="caution">
    <text evidence="1">The sequence shown here is derived from an EMBL/GenBank/DDBJ whole genome shotgun (WGS) entry which is preliminary data.</text>
</comment>
<proteinExistence type="predicted"/>
<gene>
    <name evidence="1" type="primary">TOM1_1</name>
    <name evidence="1" type="ORF">DSO57_1004174</name>
</gene>
<name>A0ACC2UT30_9FUNG</name>
<keyword evidence="1" id="KW-0012">Acyltransferase</keyword>
<dbReference type="EC" id="2.3.2.26" evidence="1"/>
<organism evidence="1 2">
    <name type="scientific">Entomophthora muscae</name>
    <dbReference type="NCBI Taxonomy" id="34485"/>
    <lineage>
        <taxon>Eukaryota</taxon>
        <taxon>Fungi</taxon>
        <taxon>Fungi incertae sedis</taxon>
        <taxon>Zoopagomycota</taxon>
        <taxon>Entomophthoromycotina</taxon>
        <taxon>Entomophthoromycetes</taxon>
        <taxon>Entomophthorales</taxon>
        <taxon>Entomophthoraceae</taxon>
        <taxon>Entomophthora</taxon>
    </lineage>
</organism>
<dbReference type="EMBL" id="QTSX02000010">
    <property type="protein sequence ID" value="KAJ9090264.1"/>
    <property type="molecule type" value="Genomic_DNA"/>
</dbReference>
<evidence type="ECO:0000313" key="1">
    <source>
        <dbReference type="EMBL" id="KAJ9090264.1"/>
    </source>
</evidence>
<reference evidence="1" key="1">
    <citation type="submission" date="2022-04" db="EMBL/GenBank/DDBJ databases">
        <title>Genome of the entomopathogenic fungus Entomophthora muscae.</title>
        <authorList>
            <person name="Elya C."/>
            <person name="Lovett B.R."/>
            <person name="Lee E."/>
            <person name="Macias A.M."/>
            <person name="Hajek A.E."/>
            <person name="De Bivort B.L."/>
            <person name="Kasson M.T."/>
            <person name="De Fine Licht H.H."/>
            <person name="Stajich J.E."/>
        </authorList>
    </citation>
    <scope>NUCLEOTIDE SEQUENCE</scope>
    <source>
        <strain evidence="1">Berkeley</strain>
    </source>
</reference>
<keyword evidence="1" id="KW-0808">Transferase</keyword>
<keyword evidence="2" id="KW-1185">Reference proteome</keyword>
<protein>
    <submittedName>
        <fullName evidence="1">E3 ubiquitin-protein ligase tom1</fullName>
        <ecNumber evidence="1">2.3.2.26</ecNumber>
    </submittedName>
</protein>